<evidence type="ECO:0000256" key="2">
    <source>
        <dbReference type="ARBA" id="ARBA00023128"/>
    </source>
</evidence>
<evidence type="ECO:0000256" key="3">
    <source>
        <dbReference type="ARBA" id="ARBA00023157"/>
    </source>
</evidence>
<dbReference type="Pfam" id="PF02297">
    <property type="entry name" value="COX6B"/>
    <property type="match status" value="1"/>
</dbReference>
<comment type="subcellular location">
    <subcellularLocation>
        <location evidence="1">Mitochondrion</location>
    </subcellularLocation>
</comment>
<dbReference type="GO" id="GO:0005739">
    <property type="term" value="C:mitochondrion"/>
    <property type="evidence" value="ECO:0007669"/>
    <property type="project" value="UniProtKB-SubCell"/>
</dbReference>
<protein>
    <submittedName>
        <fullName evidence="4">Uncharacterized protein</fullName>
    </submittedName>
</protein>
<reference evidence="4" key="1">
    <citation type="journal article" date="2010" name="Science">
        <title>Plasticity of animal genome architecture unmasked by rapid evolution of a pelagic tunicate.</title>
        <authorList>
            <person name="Denoeud F."/>
            <person name="Henriet S."/>
            <person name="Mungpakdee S."/>
            <person name="Aury J.M."/>
            <person name="Da Silva C."/>
            <person name="Brinkmann H."/>
            <person name="Mikhaleva J."/>
            <person name="Olsen L.C."/>
            <person name="Jubin C."/>
            <person name="Canestro C."/>
            <person name="Bouquet J.M."/>
            <person name="Danks G."/>
            <person name="Poulain J."/>
            <person name="Campsteijn C."/>
            <person name="Adamski M."/>
            <person name="Cross I."/>
            <person name="Yadetie F."/>
            <person name="Muffato M."/>
            <person name="Louis A."/>
            <person name="Butcher S."/>
            <person name="Tsagkogeorga G."/>
            <person name="Konrad A."/>
            <person name="Singh S."/>
            <person name="Jensen M.F."/>
            <person name="Cong E.H."/>
            <person name="Eikeseth-Otteraa H."/>
            <person name="Noel B."/>
            <person name="Anthouard V."/>
            <person name="Porcel B.M."/>
            <person name="Kachouri-Lafond R."/>
            <person name="Nishino A."/>
            <person name="Ugolini M."/>
            <person name="Chourrout P."/>
            <person name="Nishida H."/>
            <person name="Aasland R."/>
            <person name="Huzurbazar S."/>
            <person name="Westhof E."/>
            <person name="Delsuc F."/>
            <person name="Lehrach H."/>
            <person name="Reinhardt R."/>
            <person name="Weissenbach J."/>
            <person name="Roy S.W."/>
            <person name="Artiguenave F."/>
            <person name="Postlethwait J.H."/>
            <person name="Manak J.R."/>
            <person name="Thompson E.M."/>
            <person name="Jaillon O."/>
            <person name="Du Pasquier L."/>
            <person name="Boudinot P."/>
            <person name="Liberles D.A."/>
            <person name="Volff J.N."/>
            <person name="Philippe H."/>
            <person name="Lenhard B."/>
            <person name="Roest Crollius H."/>
            <person name="Wincker P."/>
            <person name="Chourrout D."/>
        </authorList>
    </citation>
    <scope>NUCLEOTIDE SEQUENCE [LARGE SCALE GENOMIC DNA]</scope>
</reference>
<evidence type="ECO:0000256" key="1">
    <source>
        <dbReference type="ARBA" id="ARBA00004173"/>
    </source>
</evidence>
<sequence length="121" mass="14198">MPKKIDRKACFALRDQYYDCMTRETAELFEIDPSGNLKCGYQGENSGSNCEKRIYEDAEKTCSDLKSKMSEPCLSSWIPFYTDRFKYRQSEQRLQLASKIQNKQMQEGVKPKNLRFPSEEI</sequence>
<dbReference type="AlphaFoldDB" id="E4Z734"/>
<name>E4Z734_OIKDI</name>
<dbReference type="InterPro" id="IPR048280">
    <property type="entry name" value="COX6B-like"/>
</dbReference>
<keyword evidence="3" id="KW-1015">Disulfide bond</keyword>
<accession>E4Z734</accession>
<evidence type="ECO:0000313" key="4">
    <source>
        <dbReference type="EMBL" id="CBY43512.1"/>
    </source>
</evidence>
<dbReference type="Proteomes" id="UP000011014">
    <property type="component" value="Unassembled WGS sequence"/>
</dbReference>
<organism evidence="4">
    <name type="scientific">Oikopleura dioica</name>
    <name type="common">Tunicate</name>
    <dbReference type="NCBI Taxonomy" id="34765"/>
    <lineage>
        <taxon>Eukaryota</taxon>
        <taxon>Metazoa</taxon>
        <taxon>Chordata</taxon>
        <taxon>Tunicata</taxon>
        <taxon>Appendicularia</taxon>
        <taxon>Copelata</taxon>
        <taxon>Oikopleuridae</taxon>
        <taxon>Oikopleura</taxon>
    </lineage>
</organism>
<proteinExistence type="predicted"/>
<keyword evidence="2" id="KW-0496">Mitochondrion</keyword>
<dbReference type="EMBL" id="FN658329">
    <property type="protein sequence ID" value="CBY43512.1"/>
    <property type="molecule type" value="Genomic_DNA"/>
</dbReference>
<gene>
    <name evidence="4" type="ORF">GSOID_T00028120001</name>
</gene>